<evidence type="ECO:0000313" key="3">
    <source>
        <dbReference type="Proteomes" id="UP001627154"/>
    </source>
</evidence>
<dbReference type="EMBL" id="JBJJXI010000136">
    <property type="protein sequence ID" value="KAL3388040.1"/>
    <property type="molecule type" value="Genomic_DNA"/>
</dbReference>
<evidence type="ECO:0000313" key="2">
    <source>
        <dbReference type="EMBL" id="KAL3388040.1"/>
    </source>
</evidence>
<dbReference type="Proteomes" id="UP001627154">
    <property type="component" value="Unassembled WGS sequence"/>
</dbReference>
<dbReference type="AlphaFoldDB" id="A0ABD2W4M4"/>
<keyword evidence="3" id="KW-1185">Reference proteome</keyword>
<evidence type="ECO:0000256" key="1">
    <source>
        <dbReference type="SAM" id="MobiDB-lite"/>
    </source>
</evidence>
<protein>
    <submittedName>
        <fullName evidence="2">Uncharacterized protein</fullName>
    </submittedName>
</protein>
<gene>
    <name evidence="2" type="ORF">TKK_017108</name>
</gene>
<accession>A0ABD2W4M4</accession>
<comment type="caution">
    <text evidence="2">The sequence shown here is derived from an EMBL/GenBank/DDBJ whole genome shotgun (WGS) entry which is preliminary data.</text>
</comment>
<reference evidence="2 3" key="1">
    <citation type="journal article" date="2024" name="bioRxiv">
        <title>A reference genome for Trichogramma kaykai: A tiny desert-dwelling parasitoid wasp with competing sex-ratio distorters.</title>
        <authorList>
            <person name="Culotta J."/>
            <person name="Lindsey A.R."/>
        </authorList>
    </citation>
    <scope>NUCLEOTIDE SEQUENCE [LARGE SCALE GENOMIC DNA]</scope>
    <source>
        <strain evidence="2 3">KSX58</strain>
    </source>
</reference>
<sequence>MFSFSGASDAVGRVESKGRESIGQEGTQAAQTTATVASCIAYQKCRIEEIVKTRMSVPRLTSICKMRCEEGRGK</sequence>
<feature type="region of interest" description="Disordered" evidence="1">
    <location>
        <begin position="1"/>
        <end position="31"/>
    </location>
</feature>
<name>A0ABD2W4M4_9HYME</name>
<feature type="compositionally biased region" description="Basic and acidic residues" evidence="1">
    <location>
        <begin position="12"/>
        <end position="22"/>
    </location>
</feature>
<organism evidence="2 3">
    <name type="scientific">Trichogramma kaykai</name>
    <dbReference type="NCBI Taxonomy" id="54128"/>
    <lineage>
        <taxon>Eukaryota</taxon>
        <taxon>Metazoa</taxon>
        <taxon>Ecdysozoa</taxon>
        <taxon>Arthropoda</taxon>
        <taxon>Hexapoda</taxon>
        <taxon>Insecta</taxon>
        <taxon>Pterygota</taxon>
        <taxon>Neoptera</taxon>
        <taxon>Endopterygota</taxon>
        <taxon>Hymenoptera</taxon>
        <taxon>Apocrita</taxon>
        <taxon>Proctotrupomorpha</taxon>
        <taxon>Chalcidoidea</taxon>
        <taxon>Trichogrammatidae</taxon>
        <taxon>Trichogramma</taxon>
    </lineage>
</organism>
<proteinExistence type="predicted"/>